<evidence type="ECO:0000256" key="3">
    <source>
        <dbReference type="ARBA" id="ARBA00023274"/>
    </source>
</evidence>
<dbReference type="InterPro" id="IPR012677">
    <property type="entry name" value="Nucleotide-bd_a/b_plait_sf"/>
</dbReference>
<evidence type="ECO:0000256" key="4">
    <source>
        <dbReference type="ARBA" id="ARBA00039977"/>
    </source>
</evidence>
<dbReference type="Gene3D" id="3.30.70.330">
    <property type="match status" value="1"/>
</dbReference>
<feature type="compositionally biased region" description="Polar residues" evidence="5">
    <location>
        <begin position="130"/>
        <end position="143"/>
    </location>
</feature>
<dbReference type="AlphaFoldDB" id="A0A9P4TUL4"/>
<feature type="region of interest" description="Disordered" evidence="5">
    <location>
        <begin position="124"/>
        <end position="154"/>
    </location>
</feature>
<evidence type="ECO:0000313" key="7">
    <source>
        <dbReference type="Proteomes" id="UP000800235"/>
    </source>
</evidence>
<dbReference type="EMBL" id="MU007091">
    <property type="protein sequence ID" value="KAF2422376.1"/>
    <property type="molecule type" value="Genomic_DNA"/>
</dbReference>
<organism evidence="6 7">
    <name type="scientific">Tothia fuscella</name>
    <dbReference type="NCBI Taxonomy" id="1048955"/>
    <lineage>
        <taxon>Eukaryota</taxon>
        <taxon>Fungi</taxon>
        <taxon>Dikarya</taxon>
        <taxon>Ascomycota</taxon>
        <taxon>Pezizomycotina</taxon>
        <taxon>Dothideomycetes</taxon>
        <taxon>Pleosporomycetidae</taxon>
        <taxon>Venturiales</taxon>
        <taxon>Cylindrosympodiaceae</taxon>
        <taxon>Tothia</taxon>
    </lineage>
</organism>
<reference evidence="6" key="1">
    <citation type="journal article" date="2020" name="Stud. Mycol.">
        <title>101 Dothideomycetes genomes: a test case for predicting lifestyles and emergence of pathogens.</title>
        <authorList>
            <person name="Haridas S."/>
            <person name="Albert R."/>
            <person name="Binder M."/>
            <person name="Bloem J."/>
            <person name="Labutti K."/>
            <person name="Salamov A."/>
            <person name="Andreopoulos B."/>
            <person name="Baker S."/>
            <person name="Barry K."/>
            <person name="Bills G."/>
            <person name="Bluhm B."/>
            <person name="Cannon C."/>
            <person name="Castanera R."/>
            <person name="Culley D."/>
            <person name="Daum C."/>
            <person name="Ezra D."/>
            <person name="Gonzalez J."/>
            <person name="Henrissat B."/>
            <person name="Kuo A."/>
            <person name="Liang C."/>
            <person name="Lipzen A."/>
            <person name="Lutzoni F."/>
            <person name="Magnuson J."/>
            <person name="Mondo S."/>
            <person name="Nolan M."/>
            <person name="Ohm R."/>
            <person name="Pangilinan J."/>
            <person name="Park H.-J."/>
            <person name="Ramirez L."/>
            <person name="Alfaro M."/>
            <person name="Sun H."/>
            <person name="Tritt A."/>
            <person name="Yoshinaga Y."/>
            <person name="Zwiers L.-H."/>
            <person name="Turgeon B."/>
            <person name="Goodwin S."/>
            <person name="Spatafora J."/>
            <person name="Crous P."/>
            <person name="Grigoriev I."/>
        </authorList>
    </citation>
    <scope>NUCLEOTIDE SEQUENCE</scope>
    <source>
        <strain evidence="6">CBS 130266</strain>
    </source>
</reference>
<dbReference type="GO" id="GO:0003735">
    <property type="term" value="F:structural constituent of ribosome"/>
    <property type="evidence" value="ECO:0007669"/>
    <property type="project" value="InterPro"/>
</dbReference>
<feature type="region of interest" description="Disordered" evidence="5">
    <location>
        <begin position="175"/>
        <end position="199"/>
    </location>
</feature>
<dbReference type="Pfam" id="PF00276">
    <property type="entry name" value="Ribosomal_L23"/>
    <property type="match status" value="1"/>
</dbReference>
<dbReference type="InterPro" id="IPR013025">
    <property type="entry name" value="Ribosomal_uL23-like"/>
</dbReference>
<proteinExistence type="inferred from homology"/>
<name>A0A9P4TUL4_9PEZI</name>
<dbReference type="PANTHER" id="PTHR12059">
    <property type="entry name" value="RIBOSOMAL PROTEIN L23-RELATED"/>
    <property type="match status" value="1"/>
</dbReference>
<evidence type="ECO:0000256" key="1">
    <source>
        <dbReference type="ARBA" id="ARBA00006700"/>
    </source>
</evidence>
<evidence type="ECO:0000313" key="6">
    <source>
        <dbReference type="EMBL" id="KAF2422376.1"/>
    </source>
</evidence>
<dbReference type="InterPro" id="IPR012678">
    <property type="entry name" value="Ribosomal_uL23/eL15/eS24_sf"/>
</dbReference>
<evidence type="ECO:0000256" key="2">
    <source>
        <dbReference type="ARBA" id="ARBA00022980"/>
    </source>
</evidence>
<dbReference type="PANTHER" id="PTHR12059:SF5">
    <property type="entry name" value="LARGE RIBOSOMAL SUBUNIT PROTEIN UL23M"/>
    <property type="match status" value="1"/>
</dbReference>
<dbReference type="SUPFAM" id="SSF54189">
    <property type="entry name" value="Ribosomal proteins S24e, L23 and L15e"/>
    <property type="match status" value="1"/>
</dbReference>
<comment type="similarity">
    <text evidence="1">Belongs to the universal ribosomal protein uL23 family.</text>
</comment>
<comment type="caution">
    <text evidence="6">The sequence shown here is derived from an EMBL/GenBank/DDBJ whole genome shotgun (WGS) entry which is preliminary data.</text>
</comment>
<evidence type="ECO:0000256" key="5">
    <source>
        <dbReference type="SAM" id="MobiDB-lite"/>
    </source>
</evidence>
<gene>
    <name evidence="6" type="ORF">EJ08DRAFT_682694</name>
</gene>
<dbReference type="Proteomes" id="UP000800235">
    <property type="component" value="Unassembled WGS sequence"/>
</dbReference>
<dbReference type="OrthoDB" id="275582at2759"/>
<dbReference type="GO" id="GO:0005762">
    <property type="term" value="C:mitochondrial large ribosomal subunit"/>
    <property type="evidence" value="ECO:0007669"/>
    <property type="project" value="TreeGrafter"/>
</dbReference>
<keyword evidence="2" id="KW-0689">Ribosomal protein</keyword>
<protein>
    <recommendedName>
        <fullName evidence="4">Large ribosomal subunit protein uL23m</fullName>
    </recommendedName>
</protein>
<sequence>MATKTASNLALRPHFPKGRKEIYLPSFVLTFLRTPFLPATYAKFQVPLSFSKLDIRDYLFHAYNVRVLRVRSFVEQQKMVTGQRNQKSRPKAIKRMTVEMDKPFVWPEEPEEWDDWDKKTHDAANEHSDTANYKSTVSATTMASKKPAGRESIAKQAKRLLEGKEKWKPTWEALGKEGETDDHHRQKVWSQESGRGGES</sequence>
<keyword evidence="7" id="KW-1185">Reference proteome</keyword>
<keyword evidence="3" id="KW-0687">Ribonucleoprotein</keyword>
<accession>A0A9P4TUL4</accession>
<dbReference type="GO" id="GO:0032543">
    <property type="term" value="P:mitochondrial translation"/>
    <property type="evidence" value="ECO:0007669"/>
    <property type="project" value="TreeGrafter"/>
</dbReference>
<feature type="compositionally biased region" description="Basic and acidic residues" evidence="5">
    <location>
        <begin position="175"/>
        <end position="184"/>
    </location>
</feature>